<feature type="compositionally biased region" description="Polar residues" evidence="1">
    <location>
        <begin position="14"/>
        <end position="25"/>
    </location>
</feature>
<name>A0AAD3H4M3_9STRA</name>
<gene>
    <name evidence="2" type="ORF">CTEN210_06686</name>
</gene>
<dbReference type="Proteomes" id="UP001054902">
    <property type="component" value="Unassembled WGS sequence"/>
</dbReference>
<protein>
    <submittedName>
        <fullName evidence="2">Uncharacterized protein</fullName>
    </submittedName>
</protein>
<evidence type="ECO:0000313" key="3">
    <source>
        <dbReference type="Proteomes" id="UP001054902"/>
    </source>
</evidence>
<keyword evidence="3" id="KW-1185">Reference proteome</keyword>
<feature type="region of interest" description="Disordered" evidence="1">
    <location>
        <begin position="1"/>
        <end position="37"/>
    </location>
</feature>
<dbReference type="AlphaFoldDB" id="A0AAD3H4M3"/>
<proteinExistence type="predicted"/>
<sequence>MVLQAGGDAPNMEQRPSLTNQQPQPLRSDKSSREPFGYYYTSCDPGYGLDTLNAELLIRNLEDISEELGERMNVSALSGLETSNDANIDSNSKSHGLVSEFGKDVNENFYSYYHPRRKLKEERV</sequence>
<reference evidence="2 3" key="1">
    <citation type="journal article" date="2021" name="Sci. Rep.">
        <title>The genome of the diatom Chaetoceros tenuissimus carries an ancient integrated fragment of an extant virus.</title>
        <authorList>
            <person name="Hongo Y."/>
            <person name="Kimura K."/>
            <person name="Takaki Y."/>
            <person name="Yoshida Y."/>
            <person name="Baba S."/>
            <person name="Kobayashi G."/>
            <person name="Nagasaki K."/>
            <person name="Hano T."/>
            <person name="Tomaru Y."/>
        </authorList>
    </citation>
    <scope>NUCLEOTIDE SEQUENCE [LARGE SCALE GENOMIC DNA]</scope>
    <source>
        <strain evidence="2 3">NIES-3715</strain>
    </source>
</reference>
<organism evidence="2 3">
    <name type="scientific">Chaetoceros tenuissimus</name>
    <dbReference type="NCBI Taxonomy" id="426638"/>
    <lineage>
        <taxon>Eukaryota</taxon>
        <taxon>Sar</taxon>
        <taxon>Stramenopiles</taxon>
        <taxon>Ochrophyta</taxon>
        <taxon>Bacillariophyta</taxon>
        <taxon>Coscinodiscophyceae</taxon>
        <taxon>Chaetocerotophycidae</taxon>
        <taxon>Chaetocerotales</taxon>
        <taxon>Chaetocerotaceae</taxon>
        <taxon>Chaetoceros</taxon>
    </lineage>
</organism>
<evidence type="ECO:0000313" key="2">
    <source>
        <dbReference type="EMBL" id="GFH50210.1"/>
    </source>
</evidence>
<dbReference type="EMBL" id="BLLK01000038">
    <property type="protein sequence ID" value="GFH50210.1"/>
    <property type="molecule type" value="Genomic_DNA"/>
</dbReference>
<evidence type="ECO:0000256" key="1">
    <source>
        <dbReference type="SAM" id="MobiDB-lite"/>
    </source>
</evidence>
<accession>A0AAD3H4M3</accession>
<comment type="caution">
    <text evidence="2">The sequence shown here is derived from an EMBL/GenBank/DDBJ whole genome shotgun (WGS) entry which is preliminary data.</text>
</comment>